<accession>A0ABR0AKC6</accession>
<protein>
    <submittedName>
        <fullName evidence="1">Uncharacterized protein</fullName>
    </submittedName>
</protein>
<reference evidence="1 2" key="1">
    <citation type="journal article" date="2023" name="Nucleic Acids Res.">
        <title>The hologenome of Daphnia magna reveals possible DNA methylation and microbiome-mediated evolution of the host genome.</title>
        <authorList>
            <person name="Chaturvedi A."/>
            <person name="Li X."/>
            <person name="Dhandapani V."/>
            <person name="Marshall H."/>
            <person name="Kissane S."/>
            <person name="Cuenca-Cambronero M."/>
            <person name="Asole G."/>
            <person name="Calvet F."/>
            <person name="Ruiz-Romero M."/>
            <person name="Marangio P."/>
            <person name="Guigo R."/>
            <person name="Rago D."/>
            <person name="Mirbahai L."/>
            <person name="Eastwood N."/>
            <person name="Colbourne J.K."/>
            <person name="Zhou J."/>
            <person name="Mallon E."/>
            <person name="Orsini L."/>
        </authorList>
    </citation>
    <scope>NUCLEOTIDE SEQUENCE [LARGE SCALE GENOMIC DNA]</scope>
    <source>
        <strain evidence="1">LRV0_1</strain>
    </source>
</reference>
<dbReference type="EMBL" id="JAOYFB010000038">
    <property type="protein sequence ID" value="KAK4025572.1"/>
    <property type="molecule type" value="Genomic_DNA"/>
</dbReference>
<proteinExistence type="predicted"/>
<comment type="caution">
    <text evidence="1">The sequence shown here is derived from an EMBL/GenBank/DDBJ whole genome shotgun (WGS) entry which is preliminary data.</text>
</comment>
<evidence type="ECO:0000313" key="1">
    <source>
        <dbReference type="EMBL" id="KAK4025572.1"/>
    </source>
</evidence>
<name>A0ABR0AKC6_9CRUS</name>
<sequence>MATHNIVWGGEHHFGIKRTRDSFFFLTAAEEKRELGIFRCLGVCNACGRGAAVSRRREVMCSAEVIAPCRRGREAAGINHTPGDANTWMRVPCREPVSCITQSRQRRKFINPKEKQVLCALADVIWGSIVGITANGNGVSVANGPETAASLLAAGLDARAAELTFKAIVRRWFELVPRRTSSNEWDDNANCLKQQDSSSLQLLMTAHKKKEKKNRKTFVIDVLVFEKKEEKSRTTWLTVRYVYGNAAFLIFY</sequence>
<gene>
    <name evidence="1" type="ORF">OUZ56_014633</name>
</gene>
<keyword evidence="2" id="KW-1185">Reference proteome</keyword>
<dbReference type="Proteomes" id="UP001234178">
    <property type="component" value="Unassembled WGS sequence"/>
</dbReference>
<evidence type="ECO:0000313" key="2">
    <source>
        <dbReference type="Proteomes" id="UP001234178"/>
    </source>
</evidence>
<organism evidence="1 2">
    <name type="scientific">Daphnia magna</name>
    <dbReference type="NCBI Taxonomy" id="35525"/>
    <lineage>
        <taxon>Eukaryota</taxon>
        <taxon>Metazoa</taxon>
        <taxon>Ecdysozoa</taxon>
        <taxon>Arthropoda</taxon>
        <taxon>Crustacea</taxon>
        <taxon>Branchiopoda</taxon>
        <taxon>Diplostraca</taxon>
        <taxon>Cladocera</taxon>
        <taxon>Anomopoda</taxon>
        <taxon>Daphniidae</taxon>
        <taxon>Daphnia</taxon>
    </lineage>
</organism>